<feature type="compositionally biased region" description="Pro residues" evidence="1">
    <location>
        <begin position="97"/>
        <end position="106"/>
    </location>
</feature>
<feature type="compositionally biased region" description="Polar residues" evidence="1">
    <location>
        <begin position="416"/>
        <end position="429"/>
    </location>
</feature>
<name>A0ABQ5CQE2_9ASTR</name>
<sequence length="675" mass="76343">MEKPPSYTDGEPMKIVITTKKPEDVDTEKAEEELARVSRVIPISIVIQITRPNPEIALIKLSSRPPLTDTTLEFSVSKPKTKIIVSSSGPMIYITPPKQPGSPPVAPKADRGKGVATDDTESQKKLLTEEQIKAHMDKEEMLKKAIEEAKLLAMSKPELIKVVHEEPSNVGIDPKVLASAKGGHEFKKIQDSELKVLNREHSQKVKRQMELRKKRLEHYMWTTSSRLKPKPITDVKIHPNIKLAVLTVYKGNDRRNFGVHNPFKFADFGVTELDELGPIIEKKKNKFFGELVISLGKIYERLKKISEEIGILSAFPAPTQAQSQSSGRKRKHMELEPEIIVPGLKCNRSLPQGVPFVNNMVIEKPEYEMFFIDVFGDEAFHRMNDMHKVDIETLRMIRNQYLEHEDNFDPEDKDSSGGTFAPTGQTQGGPSLAFVKENIDVLRTMIKDLDNKGQEKVTPCKLFNEESGGAGSKNSQMRPSAEEVEGYSSNRSSRSRSRGRPRSARKHRKCVSRKKGTSKSHRSVRSEERSRSNSKSVKSKPQEQDPKDHLSIFSAATEQEEWPMPAESAHIKGVPPVLRISAFMHGHGQPELAKKLYEKISKTVDEIWERVSAFIRGETAADTTEAIRSPRWEKSVGKVSWLENQNRSRNRSHRRGKEETWGPVLLMLEEKASHL</sequence>
<proteinExistence type="predicted"/>
<feature type="region of interest" description="Disordered" evidence="1">
    <location>
        <begin position="406"/>
        <end position="431"/>
    </location>
</feature>
<evidence type="ECO:0000313" key="2">
    <source>
        <dbReference type="EMBL" id="GJT28322.1"/>
    </source>
</evidence>
<reference evidence="2" key="1">
    <citation type="journal article" date="2022" name="Int. J. Mol. Sci.">
        <title>Draft Genome of Tanacetum Coccineum: Genomic Comparison of Closely Related Tanacetum-Family Plants.</title>
        <authorList>
            <person name="Yamashiro T."/>
            <person name="Shiraishi A."/>
            <person name="Nakayama K."/>
            <person name="Satake H."/>
        </authorList>
    </citation>
    <scope>NUCLEOTIDE SEQUENCE</scope>
</reference>
<evidence type="ECO:0000313" key="3">
    <source>
        <dbReference type="Proteomes" id="UP001151760"/>
    </source>
</evidence>
<accession>A0ABQ5CQE2</accession>
<keyword evidence="3" id="KW-1185">Reference proteome</keyword>
<comment type="caution">
    <text evidence="2">The sequence shown here is derived from an EMBL/GenBank/DDBJ whole genome shotgun (WGS) entry which is preliminary data.</text>
</comment>
<reference evidence="2" key="2">
    <citation type="submission" date="2022-01" db="EMBL/GenBank/DDBJ databases">
        <authorList>
            <person name="Yamashiro T."/>
            <person name="Shiraishi A."/>
            <person name="Satake H."/>
            <person name="Nakayama K."/>
        </authorList>
    </citation>
    <scope>NUCLEOTIDE SEQUENCE</scope>
</reference>
<gene>
    <name evidence="2" type="ORF">Tco_0908597</name>
</gene>
<dbReference type="Proteomes" id="UP001151760">
    <property type="component" value="Unassembled WGS sequence"/>
</dbReference>
<dbReference type="EMBL" id="BQNB010014451">
    <property type="protein sequence ID" value="GJT28322.1"/>
    <property type="molecule type" value="Genomic_DNA"/>
</dbReference>
<evidence type="ECO:0000256" key="1">
    <source>
        <dbReference type="SAM" id="MobiDB-lite"/>
    </source>
</evidence>
<organism evidence="2 3">
    <name type="scientific">Tanacetum coccineum</name>
    <dbReference type="NCBI Taxonomy" id="301880"/>
    <lineage>
        <taxon>Eukaryota</taxon>
        <taxon>Viridiplantae</taxon>
        <taxon>Streptophyta</taxon>
        <taxon>Embryophyta</taxon>
        <taxon>Tracheophyta</taxon>
        <taxon>Spermatophyta</taxon>
        <taxon>Magnoliopsida</taxon>
        <taxon>eudicotyledons</taxon>
        <taxon>Gunneridae</taxon>
        <taxon>Pentapetalae</taxon>
        <taxon>asterids</taxon>
        <taxon>campanulids</taxon>
        <taxon>Asterales</taxon>
        <taxon>Asteraceae</taxon>
        <taxon>Asteroideae</taxon>
        <taxon>Anthemideae</taxon>
        <taxon>Anthemidinae</taxon>
        <taxon>Tanacetum</taxon>
    </lineage>
</organism>
<feature type="compositionally biased region" description="Basic residues" evidence="1">
    <location>
        <begin position="493"/>
        <end position="523"/>
    </location>
</feature>
<feature type="region of interest" description="Disordered" evidence="1">
    <location>
        <begin position="458"/>
        <end position="548"/>
    </location>
</feature>
<feature type="region of interest" description="Disordered" evidence="1">
    <location>
        <begin position="96"/>
        <end position="122"/>
    </location>
</feature>
<protein>
    <submittedName>
        <fullName evidence="2">Uncharacterized protein</fullName>
    </submittedName>
</protein>